<keyword evidence="2 15" id="KW-0547">Nucleotide-binding</keyword>
<sequence length="1114" mass="123181">MRFNEATQAQISAAMPNENTWVTANAGSGKTHVLTNRVARLLLHGTLPQRILCLTYTKAAAAEMQDRLFQRLGTWAMMPDADLRQTLLELGEDEAFLDRDKLRDARRLFASALETPGGLKIQTIHAFCDAVLRRFPLEAGVAPQFAVMEDRQAKQLRSDIIEQMAMDDPKVLQQFARYFTGLDTHEITAQILHNRHGFARAPEPADFGISEGVDFAETCRGLAKYTDLLERLIGIMREGGSKDQELVPTLEKSLMGQHHPELKSLESFLLFGVKAQNPFGAKIDTVPSGVTLKRTLSVDQHPELRAQVNELALFVQELRTQRVAHLALEKTQALHEFAHAFLARYDAYKASRALMDFEDLIECTAQLLTESRMAQWVLYRLDGGLDHILVDEAQDTSPAQWRVIRQLAAEFTVGDTGRDAKRTLFVVGDEKQSIYSFQGADPQVFGEMKAHFDHELMQIQAPLQDSALLHSFRSSPVILDLVDQIFKGPAGAKMQALPEHKAFQSQKPGRIDIWPFIESEGKPKSGPWYQPLDQASPSDPGIQLAEQIAQHIHQTLHLGQQIQVGKTTRAVRPRDFLILFQSRGRLFHAVLKALKGLSVPVAGADRLKVGAELAVRDLLALLRFLALADDDLSLAEALRSPLLGLSEAELFHLAHGRSGTLWQSLRDSNHGGILDILRDLRAQSDFLRPYELIERILITHQGRAKLIARLGTEVEDGIDELLAQAMQYEQIEAPSLTGFLAWFEAGDVEIKREMDSQMDQVRLMTVHGSKGLEAPIVILPQTGQRKTHNAGPISIAGDLSVWNGSGADITDGQSTRATTHAELQVAERMRLLYVALTRAESWLVVCGAGQRGKQGTDWYDLISNAAKNIGGVEAGALTVQSANWITKPDRPKEDTKERPSTPLPDWITQQAAKLPRPVQPLAPSKMAGAKALPSALAREGEAAMLYGSQVHLLLEHLCAVPQERWPERAATLLHNHENTAEALAEARAILCNADFQFLFAPETLSEVEITADIPDLGGQRMAGVIDKLVISDTEIHAYDFKSNAAVPSSAVEVPAGILAQMGLYLLGLRQIYPQHRINISILWTAKGALLSIPHNIAIDAVIHAQHLDHRAEAT</sequence>
<dbReference type="Pfam" id="PF12705">
    <property type="entry name" value="PDDEXK_1"/>
    <property type="match status" value="1"/>
</dbReference>
<dbReference type="NCBIfam" id="TIGR02784">
    <property type="entry name" value="addA_alphas"/>
    <property type="match status" value="1"/>
</dbReference>
<evidence type="ECO:0000256" key="11">
    <source>
        <dbReference type="ARBA" id="ARBA00034617"/>
    </source>
</evidence>
<dbReference type="Proteomes" id="UP001156694">
    <property type="component" value="Unassembled WGS sequence"/>
</dbReference>
<dbReference type="PANTHER" id="PTHR11070">
    <property type="entry name" value="UVRD / RECB / PCRA DNA HELICASE FAMILY MEMBER"/>
    <property type="match status" value="1"/>
</dbReference>
<keyword evidence="6" id="KW-0269">Exonuclease</keyword>
<feature type="domain" description="UvrD-like helicase C-terminal" evidence="18">
    <location>
        <begin position="494"/>
        <end position="771"/>
    </location>
</feature>
<dbReference type="InterPro" id="IPR014151">
    <property type="entry name" value="DNA_helicase_AddA"/>
</dbReference>
<protein>
    <recommendedName>
        <fullName evidence="12">DNA 3'-5' helicase</fullName>
        <ecNumber evidence="12">5.6.2.4</ecNumber>
    </recommendedName>
    <alternativeName>
        <fullName evidence="13">DNA 3'-5' helicase II</fullName>
    </alternativeName>
</protein>
<comment type="catalytic activity">
    <reaction evidence="14">
        <text>ATP + H2O = ADP + phosphate + H(+)</text>
        <dbReference type="Rhea" id="RHEA:13065"/>
        <dbReference type="ChEBI" id="CHEBI:15377"/>
        <dbReference type="ChEBI" id="CHEBI:15378"/>
        <dbReference type="ChEBI" id="CHEBI:30616"/>
        <dbReference type="ChEBI" id="CHEBI:43474"/>
        <dbReference type="ChEBI" id="CHEBI:456216"/>
        <dbReference type="EC" id="5.6.2.4"/>
    </reaction>
</comment>
<evidence type="ECO:0000256" key="7">
    <source>
        <dbReference type="ARBA" id="ARBA00022840"/>
    </source>
</evidence>
<dbReference type="Gene3D" id="3.90.320.10">
    <property type="match status" value="1"/>
</dbReference>
<organism evidence="19 20">
    <name type="scientific">Amylibacter marinus</name>
    <dbReference type="NCBI Taxonomy" id="1475483"/>
    <lineage>
        <taxon>Bacteria</taxon>
        <taxon>Pseudomonadati</taxon>
        <taxon>Pseudomonadota</taxon>
        <taxon>Alphaproteobacteria</taxon>
        <taxon>Rhodobacterales</taxon>
        <taxon>Paracoccaceae</taxon>
        <taxon>Amylibacter</taxon>
    </lineage>
</organism>
<evidence type="ECO:0000256" key="16">
    <source>
        <dbReference type="SAM" id="MobiDB-lite"/>
    </source>
</evidence>
<keyword evidence="7 15" id="KW-0067">ATP-binding</keyword>
<evidence type="ECO:0000256" key="1">
    <source>
        <dbReference type="ARBA" id="ARBA00022722"/>
    </source>
</evidence>
<evidence type="ECO:0000256" key="2">
    <source>
        <dbReference type="ARBA" id="ARBA00022741"/>
    </source>
</evidence>
<proteinExistence type="predicted"/>
<dbReference type="EMBL" id="BSNN01000004">
    <property type="protein sequence ID" value="GLQ35614.1"/>
    <property type="molecule type" value="Genomic_DNA"/>
</dbReference>
<comment type="catalytic activity">
    <reaction evidence="11">
        <text>Couples ATP hydrolysis with the unwinding of duplex DNA by translocating in the 3'-5' direction.</text>
        <dbReference type="EC" id="5.6.2.4"/>
    </reaction>
</comment>
<dbReference type="InterPro" id="IPR014017">
    <property type="entry name" value="DNA_helicase_UvrD-like_C"/>
</dbReference>
<dbReference type="InterPro" id="IPR014016">
    <property type="entry name" value="UvrD-like_ATP-bd"/>
</dbReference>
<evidence type="ECO:0000256" key="15">
    <source>
        <dbReference type="PROSITE-ProRule" id="PRU00560"/>
    </source>
</evidence>
<dbReference type="GO" id="GO:0004386">
    <property type="term" value="F:helicase activity"/>
    <property type="evidence" value="ECO:0007669"/>
    <property type="project" value="UniProtKB-KW"/>
</dbReference>
<evidence type="ECO:0000313" key="20">
    <source>
        <dbReference type="Proteomes" id="UP001156694"/>
    </source>
</evidence>
<keyword evidence="10" id="KW-0413">Isomerase</keyword>
<dbReference type="InterPro" id="IPR027417">
    <property type="entry name" value="P-loop_NTPase"/>
</dbReference>
<keyword evidence="4 15" id="KW-0378">Hydrolase</keyword>
<feature type="binding site" evidence="15">
    <location>
        <begin position="24"/>
        <end position="31"/>
    </location>
    <ligand>
        <name>ATP</name>
        <dbReference type="ChEBI" id="CHEBI:30616"/>
    </ligand>
</feature>
<gene>
    <name evidence="19" type="ORF">GCM10007939_18970</name>
</gene>
<dbReference type="Gene3D" id="1.10.486.10">
    <property type="entry name" value="PCRA, domain 4"/>
    <property type="match status" value="1"/>
</dbReference>
<keyword evidence="5 15" id="KW-0347">Helicase</keyword>
<keyword evidence="20" id="KW-1185">Reference proteome</keyword>
<dbReference type="InterPro" id="IPR038726">
    <property type="entry name" value="PDDEXK_AddAB-type"/>
</dbReference>
<accession>A0ABQ5VWU4</accession>
<reference evidence="20" key="1">
    <citation type="journal article" date="2019" name="Int. J. Syst. Evol. Microbiol.">
        <title>The Global Catalogue of Microorganisms (GCM) 10K type strain sequencing project: providing services to taxonomists for standard genome sequencing and annotation.</title>
        <authorList>
            <consortium name="The Broad Institute Genomics Platform"/>
            <consortium name="The Broad Institute Genome Sequencing Center for Infectious Disease"/>
            <person name="Wu L."/>
            <person name="Ma J."/>
        </authorList>
    </citation>
    <scope>NUCLEOTIDE SEQUENCE [LARGE SCALE GENOMIC DNA]</scope>
    <source>
        <strain evidence="20">NBRC 110140</strain>
    </source>
</reference>
<dbReference type="PANTHER" id="PTHR11070:SF2">
    <property type="entry name" value="ATP-DEPENDENT DNA HELICASE SRS2"/>
    <property type="match status" value="1"/>
</dbReference>
<feature type="compositionally biased region" description="Basic and acidic residues" evidence="16">
    <location>
        <begin position="887"/>
        <end position="899"/>
    </location>
</feature>
<dbReference type="EC" id="5.6.2.4" evidence="12"/>
<evidence type="ECO:0000256" key="9">
    <source>
        <dbReference type="ARBA" id="ARBA00023204"/>
    </source>
</evidence>
<evidence type="ECO:0000256" key="6">
    <source>
        <dbReference type="ARBA" id="ARBA00022839"/>
    </source>
</evidence>
<evidence type="ECO:0000256" key="13">
    <source>
        <dbReference type="ARBA" id="ARBA00034923"/>
    </source>
</evidence>
<keyword evidence="3" id="KW-0227">DNA damage</keyword>
<dbReference type="SUPFAM" id="SSF52540">
    <property type="entry name" value="P-loop containing nucleoside triphosphate hydrolases"/>
    <property type="match status" value="1"/>
</dbReference>
<feature type="region of interest" description="Disordered" evidence="16">
    <location>
        <begin position="886"/>
        <end position="905"/>
    </location>
</feature>
<feature type="domain" description="UvrD-like helicase ATP-binding" evidence="17">
    <location>
        <begin position="3"/>
        <end position="475"/>
    </location>
</feature>
<dbReference type="InterPro" id="IPR000212">
    <property type="entry name" value="DNA_helicase_UvrD/REP"/>
</dbReference>
<dbReference type="RefSeq" id="WP_284378268.1">
    <property type="nucleotide sequence ID" value="NZ_BSNN01000004.1"/>
</dbReference>
<keyword evidence="1" id="KW-0540">Nuclease</keyword>
<comment type="caution">
    <text evidence="19">The sequence shown here is derived from an EMBL/GenBank/DDBJ whole genome shotgun (WGS) entry which is preliminary data.</text>
</comment>
<keyword evidence="9" id="KW-0234">DNA repair</keyword>
<dbReference type="PROSITE" id="PS51198">
    <property type="entry name" value="UVRD_HELICASE_ATP_BIND"/>
    <property type="match status" value="1"/>
</dbReference>
<evidence type="ECO:0000256" key="14">
    <source>
        <dbReference type="ARBA" id="ARBA00048988"/>
    </source>
</evidence>
<dbReference type="Gene3D" id="3.40.50.300">
    <property type="entry name" value="P-loop containing nucleotide triphosphate hydrolases"/>
    <property type="match status" value="3"/>
</dbReference>
<evidence type="ECO:0000313" key="19">
    <source>
        <dbReference type="EMBL" id="GLQ35614.1"/>
    </source>
</evidence>
<evidence type="ECO:0000256" key="3">
    <source>
        <dbReference type="ARBA" id="ARBA00022763"/>
    </source>
</evidence>
<evidence type="ECO:0000256" key="8">
    <source>
        <dbReference type="ARBA" id="ARBA00023125"/>
    </source>
</evidence>
<evidence type="ECO:0000259" key="17">
    <source>
        <dbReference type="PROSITE" id="PS51198"/>
    </source>
</evidence>
<name>A0ABQ5VWU4_9RHOB</name>
<evidence type="ECO:0000256" key="10">
    <source>
        <dbReference type="ARBA" id="ARBA00023235"/>
    </source>
</evidence>
<dbReference type="Gene3D" id="3.30.160.800">
    <property type="match status" value="1"/>
</dbReference>
<dbReference type="Pfam" id="PF13361">
    <property type="entry name" value="UvrD_C"/>
    <property type="match status" value="1"/>
</dbReference>
<evidence type="ECO:0000259" key="18">
    <source>
        <dbReference type="PROSITE" id="PS51217"/>
    </source>
</evidence>
<dbReference type="Pfam" id="PF00580">
    <property type="entry name" value="UvrD-helicase"/>
    <property type="match status" value="1"/>
</dbReference>
<evidence type="ECO:0000256" key="5">
    <source>
        <dbReference type="ARBA" id="ARBA00022806"/>
    </source>
</evidence>
<dbReference type="PROSITE" id="PS51217">
    <property type="entry name" value="UVRD_HELICASE_CTER"/>
    <property type="match status" value="1"/>
</dbReference>
<evidence type="ECO:0000256" key="12">
    <source>
        <dbReference type="ARBA" id="ARBA00034808"/>
    </source>
</evidence>
<dbReference type="InterPro" id="IPR011604">
    <property type="entry name" value="PDDEXK-like_dom_sf"/>
</dbReference>
<evidence type="ECO:0000256" key="4">
    <source>
        <dbReference type="ARBA" id="ARBA00022801"/>
    </source>
</evidence>
<keyword evidence="8" id="KW-0238">DNA-binding</keyword>